<accession>A0AAV0EJD8</accession>
<keyword evidence="2" id="KW-1185">Reference proteome</keyword>
<dbReference type="Proteomes" id="UP001152523">
    <property type="component" value="Unassembled WGS sequence"/>
</dbReference>
<dbReference type="AlphaFoldDB" id="A0AAV0EJD8"/>
<protein>
    <submittedName>
        <fullName evidence="1">Uncharacterized protein</fullName>
    </submittedName>
</protein>
<gene>
    <name evidence="1" type="ORF">CEPIT_LOCUS25859</name>
</gene>
<dbReference type="EMBL" id="CAMAPF010000933">
    <property type="protein sequence ID" value="CAH9124270.1"/>
    <property type="molecule type" value="Genomic_DNA"/>
</dbReference>
<sequence>MKALHAAEGFISPRALCSRRLGSTEGFSDAEGSTVPKAPVFRRFVPLASYDKKGYPFGKFLVYMTYIQIVHKSPSCLCTQAIRIKRSRNSCQIVRVHRQCTHFVYNLCIPKISWSLSF</sequence>
<organism evidence="1 2">
    <name type="scientific">Cuscuta epithymum</name>
    <dbReference type="NCBI Taxonomy" id="186058"/>
    <lineage>
        <taxon>Eukaryota</taxon>
        <taxon>Viridiplantae</taxon>
        <taxon>Streptophyta</taxon>
        <taxon>Embryophyta</taxon>
        <taxon>Tracheophyta</taxon>
        <taxon>Spermatophyta</taxon>
        <taxon>Magnoliopsida</taxon>
        <taxon>eudicotyledons</taxon>
        <taxon>Gunneridae</taxon>
        <taxon>Pentapetalae</taxon>
        <taxon>asterids</taxon>
        <taxon>lamiids</taxon>
        <taxon>Solanales</taxon>
        <taxon>Convolvulaceae</taxon>
        <taxon>Cuscuteae</taxon>
        <taxon>Cuscuta</taxon>
        <taxon>Cuscuta subgen. Cuscuta</taxon>
    </lineage>
</organism>
<name>A0AAV0EJD8_9ASTE</name>
<comment type="caution">
    <text evidence="1">The sequence shown here is derived from an EMBL/GenBank/DDBJ whole genome shotgun (WGS) entry which is preliminary data.</text>
</comment>
<reference evidence="1" key="1">
    <citation type="submission" date="2022-07" db="EMBL/GenBank/DDBJ databases">
        <authorList>
            <person name="Macas J."/>
            <person name="Novak P."/>
            <person name="Neumann P."/>
        </authorList>
    </citation>
    <scope>NUCLEOTIDE SEQUENCE</scope>
</reference>
<proteinExistence type="predicted"/>
<evidence type="ECO:0000313" key="1">
    <source>
        <dbReference type="EMBL" id="CAH9124270.1"/>
    </source>
</evidence>
<evidence type="ECO:0000313" key="2">
    <source>
        <dbReference type="Proteomes" id="UP001152523"/>
    </source>
</evidence>